<dbReference type="GO" id="GO:0045216">
    <property type="term" value="P:cell-cell junction organization"/>
    <property type="evidence" value="ECO:0007669"/>
    <property type="project" value="TreeGrafter"/>
</dbReference>
<dbReference type="Pfam" id="PF00595">
    <property type="entry name" value="PDZ"/>
    <property type="match status" value="1"/>
</dbReference>
<evidence type="ECO:0000313" key="2">
    <source>
        <dbReference type="EMBL" id="JAB66423.1"/>
    </source>
</evidence>
<dbReference type="PANTHER" id="PTHR13865:SF28">
    <property type="entry name" value="POLYCHAETOID, ISOFORM O"/>
    <property type="match status" value="1"/>
</dbReference>
<dbReference type="InterPro" id="IPR036034">
    <property type="entry name" value="PDZ_sf"/>
</dbReference>
<feature type="domain" description="PDZ" evidence="1">
    <location>
        <begin position="22"/>
        <end position="109"/>
    </location>
</feature>
<dbReference type="CDD" id="cd06728">
    <property type="entry name" value="PDZ2_ZO1-like_ds"/>
    <property type="match status" value="1"/>
</dbReference>
<protein>
    <submittedName>
        <fullName evidence="2">Tight junction protein</fullName>
    </submittedName>
</protein>
<reference evidence="2" key="1">
    <citation type="submission" date="2013-07" db="EMBL/GenBank/DDBJ databases">
        <title>Midgut Transcriptome Profiling of Anoplphora glabripennis, a Lignocellulose Degrading, Wood-Boring Cerambycid.</title>
        <authorList>
            <person name="Scully E.D."/>
            <person name="Hoover K."/>
            <person name="Carlson J.E."/>
            <person name="Tien M."/>
            <person name="Geib S.M."/>
        </authorList>
    </citation>
    <scope>NUCLEOTIDE SEQUENCE</scope>
</reference>
<organism evidence="2">
    <name type="scientific">Anoplophora glabripennis</name>
    <name type="common">Asian longhorn beetle</name>
    <name type="synonym">Anoplophora nobilis</name>
    <dbReference type="NCBI Taxonomy" id="217634"/>
    <lineage>
        <taxon>Eukaryota</taxon>
        <taxon>Metazoa</taxon>
        <taxon>Ecdysozoa</taxon>
        <taxon>Arthropoda</taxon>
        <taxon>Hexapoda</taxon>
        <taxon>Insecta</taxon>
        <taxon>Pterygota</taxon>
        <taxon>Neoptera</taxon>
        <taxon>Endopterygota</taxon>
        <taxon>Coleoptera</taxon>
        <taxon>Polyphaga</taxon>
        <taxon>Cucujiformia</taxon>
        <taxon>Chrysomeloidea</taxon>
        <taxon>Cerambycidae</taxon>
        <taxon>Lamiinae</taxon>
        <taxon>Lamiini</taxon>
        <taxon>Anoplophora</taxon>
    </lineage>
</organism>
<dbReference type="InterPro" id="IPR001478">
    <property type="entry name" value="PDZ"/>
</dbReference>
<dbReference type="Gene3D" id="2.30.42.10">
    <property type="match status" value="2"/>
</dbReference>
<accession>V5H0S7</accession>
<dbReference type="SMART" id="SM00228">
    <property type="entry name" value="PDZ"/>
    <property type="match status" value="2"/>
</dbReference>
<dbReference type="PROSITE" id="PS50106">
    <property type="entry name" value="PDZ"/>
    <property type="match status" value="2"/>
</dbReference>
<dbReference type="FunFam" id="2.30.42.10:FF:000029">
    <property type="entry name" value="tight junction protein ZO-1 isoform X1"/>
    <property type="match status" value="1"/>
</dbReference>
<dbReference type="AlphaFoldDB" id="V5H0S7"/>
<feature type="domain" description="PDZ" evidence="1">
    <location>
        <begin position="136"/>
        <end position="218"/>
    </location>
</feature>
<dbReference type="GO" id="GO:0050839">
    <property type="term" value="F:cell adhesion molecule binding"/>
    <property type="evidence" value="ECO:0007669"/>
    <property type="project" value="TreeGrafter"/>
</dbReference>
<name>V5H0S7_ANOGL</name>
<sequence length="284" mass="31231">MDNLTNNLGLGFPEERGWEYKQICVTRVPGYGFGIAVSGGRDNPHFASGDPSIAVSDVLASGPAERLLQVNDRIISVNGISLQNVDYATAVQVLRDSGDTVTLVVKRRTAQHSHSHSASFNGPPLAALGVSPLPAKVTLTKNSKKEDFGIVLGCKLFIKEISSKARDQLINTNQVLEVGDFLTKLNNTNCNDVMSLKEAKKIIDSTKDKLHITVSRDFGFNSSVSHQTQSSISTTGAVNNFYKGKRMGIQTDMRNQSTGLWLRHRRLRGQRQPPFRIWGSQHSR</sequence>
<evidence type="ECO:0000259" key="1">
    <source>
        <dbReference type="PROSITE" id="PS50106"/>
    </source>
</evidence>
<dbReference type="GO" id="GO:0098609">
    <property type="term" value="P:cell-cell adhesion"/>
    <property type="evidence" value="ECO:0007669"/>
    <property type="project" value="TreeGrafter"/>
</dbReference>
<dbReference type="PANTHER" id="PTHR13865">
    <property type="entry name" value="TIGHT JUNCTION PROTEIN"/>
    <property type="match status" value="1"/>
</dbReference>
<dbReference type="GO" id="GO:0005923">
    <property type="term" value="C:bicellular tight junction"/>
    <property type="evidence" value="ECO:0007669"/>
    <property type="project" value="TreeGrafter"/>
</dbReference>
<gene>
    <name evidence="2" type="primary">ZO1</name>
</gene>
<proteinExistence type="predicted"/>
<dbReference type="GO" id="GO:0150105">
    <property type="term" value="P:protein localization to cell-cell junction"/>
    <property type="evidence" value="ECO:0007669"/>
    <property type="project" value="TreeGrafter"/>
</dbReference>
<dbReference type="CDD" id="cd06727">
    <property type="entry name" value="PDZ1_ZO1-like"/>
    <property type="match status" value="1"/>
</dbReference>
<dbReference type="EMBL" id="GALX01002043">
    <property type="protein sequence ID" value="JAB66423.1"/>
    <property type="molecule type" value="Transcribed_RNA"/>
</dbReference>
<dbReference type="SUPFAM" id="SSF50156">
    <property type="entry name" value="PDZ domain-like"/>
    <property type="match status" value="2"/>
</dbReference>
<dbReference type="GO" id="GO:0005886">
    <property type="term" value="C:plasma membrane"/>
    <property type="evidence" value="ECO:0007669"/>
    <property type="project" value="TreeGrafter"/>
</dbReference>